<dbReference type="Proteomes" id="UP001182556">
    <property type="component" value="Unassembled WGS sequence"/>
</dbReference>
<dbReference type="AlphaFoldDB" id="A0AAD9FTI4"/>
<dbReference type="EMBL" id="JAODAN010000003">
    <property type="protein sequence ID" value="KAK1925935.1"/>
    <property type="molecule type" value="Genomic_DNA"/>
</dbReference>
<protein>
    <submittedName>
        <fullName evidence="2">Uncharacterized protein</fullName>
    </submittedName>
</protein>
<accession>A0AAD9FTI4</accession>
<evidence type="ECO:0000256" key="1">
    <source>
        <dbReference type="SAM" id="MobiDB-lite"/>
    </source>
</evidence>
<sequence>MVDAESTASFYLTLSVSISWHWYSGAQPPLLGMRNVSVGCLGRCIPDNSPESLYVFPDARVSGVSRAGCRTSKDRAGLSVIPHRAPPNTDQAVRIGCHRNARCQCLGIYNWTLSHECERGMPGMAEVNNLRENSSRKSAQPVSRAQTQCILQLPVRVEPLTGDLRLPTASPDYPTQRAAKADDVRRQSLKVESSGSNEGRRMTKPGGRGL</sequence>
<reference evidence="2" key="1">
    <citation type="submission" date="2023-02" db="EMBL/GenBank/DDBJ databases">
        <title>Identification and recombinant expression of a fungal hydrolase from Papiliotrema laurentii that hydrolyzes apple cutin and clears colloidal polyester polyurethane.</title>
        <authorList>
            <consortium name="DOE Joint Genome Institute"/>
            <person name="Roman V.A."/>
            <person name="Bojanowski C."/>
            <person name="Crable B.R."/>
            <person name="Wagner D.N."/>
            <person name="Hung C.S."/>
            <person name="Nadeau L.J."/>
            <person name="Schratz L."/>
            <person name="Haridas S."/>
            <person name="Pangilinan J."/>
            <person name="Lipzen A."/>
            <person name="Na H."/>
            <person name="Yan M."/>
            <person name="Ng V."/>
            <person name="Grigoriev I.V."/>
            <person name="Spatafora J.W."/>
            <person name="Barlow D."/>
            <person name="Biffinger J."/>
            <person name="Kelley-Loughnane N."/>
            <person name="Varaljay V.A."/>
            <person name="Crookes-Goodson W.J."/>
        </authorList>
    </citation>
    <scope>NUCLEOTIDE SEQUENCE</scope>
    <source>
        <strain evidence="2">5307AH</strain>
    </source>
</reference>
<organism evidence="2 3">
    <name type="scientific">Papiliotrema laurentii</name>
    <name type="common">Cryptococcus laurentii</name>
    <dbReference type="NCBI Taxonomy" id="5418"/>
    <lineage>
        <taxon>Eukaryota</taxon>
        <taxon>Fungi</taxon>
        <taxon>Dikarya</taxon>
        <taxon>Basidiomycota</taxon>
        <taxon>Agaricomycotina</taxon>
        <taxon>Tremellomycetes</taxon>
        <taxon>Tremellales</taxon>
        <taxon>Rhynchogastremaceae</taxon>
        <taxon>Papiliotrema</taxon>
    </lineage>
</organism>
<name>A0AAD9FTI4_PAPLA</name>
<comment type="caution">
    <text evidence="2">The sequence shown here is derived from an EMBL/GenBank/DDBJ whole genome shotgun (WGS) entry which is preliminary data.</text>
</comment>
<evidence type="ECO:0000313" key="3">
    <source>
        <dbReference type="Proteomes" id="UP001182556"/>
    </source>
</evidence>
<proteinExistence type="predicted"/>
<keyword evidence="3" id="KW-1185">Reference proteome</keyword>
<evidence type="ECO:0000313" key="2">
    <source>
        <dbReference type="EMBL" id="KAK1925935.1"/>
    </source>
</evidence>
<feature type="region of interest" description="Disordered" evidence="1">
    <location>
        <begin position="162"/>
        <end position="210"/>
    </location>
</feature>
<gene>
    <name evidence="2" type="ORF">DB88DRAFT_545485</name>
</gene>